<proteinExistence type="predicted"/>
<dbReference type="AlphaFoldDB" id="A0A6A4HGK3"/>
<keyword evidence="2" id="KW-1185">Reference proteome</keyword>
<accession>A0A6A4HGK3</accession>
<gene>
    <name evidence="1" type="ORF">BT96DRAFT_825309</name>
</gene>
<evidence type="ECO:0000313" key="2">
    <source>
        <dbReference type="Proteomes" id="UP000799118"/>
    </source>
</evidence>
<dbReference type="EMBL" id="ML769520">
    <property type="protein sequence ID" value="KAE9396055.1"/>
    <property type="molecule type" value="Genomic_DNA"/>
</dbReference>
<organism evidence="1 2">
    <name type="scientific">Gymnopus androsaceus JB14</name>
    <dbReference type="NCBI Taxonomy" id="1447944"/>
    <lineage>
        <taxon>Eukaryota</taxon>
        <taxon>Fungi</taxon>
        <taxon>Dikarya</taxon>
        <taxon>Basidiomycota</taxon>
        <taxon>Agaricomycotina</taxon>
        <taxon>Agaricomycetes</taxon>
        <taxon>Agaricomycetidae</taxon>
        <taxon>Agaricales</taxon>
        <taxon>Marasmiineae</taxon>
        <taxon>Omphalotaceae</taxon>
        <taxon>Gymnopus</taxon>
    </lineage>
</organism>
<protein>
    <submittedName>
        <fullName evidence="1">Uncharacterized protein</fullName>
    </submittedName>
</protein>
<evidence type="ECO:0000313" key="1">
    <source>
        <dbReference type="EMBL" id="KAE9396055.1"/>
    </source>
</evidence>
<name>A0A6A4HGK3_9AGAR</name>
<reference evidence="1" key="1">
    <citation type="journal article" date="2019" name="Environ. Microbiol.">
        <title>Fungal ecological strategies reflected in gene transcription - a case study of two litter decomposers.</title>
        <authorList>
            <person name="Barbi F."/>
            <person name="Kohler A."/>
            <person name="Barry K."/>
            <person name="Baskaran P."/>
            <person name="Daum C."/>
            <person name="Fauchery L."/>
            <person name="Ihrmark K."/>
            <person name="Kuo A."/>
            <person name="LaButti K."/>
            <person name="Lipzen A."/>
            <person name="Morin E."/>
            <person name="Grigoriev I.V."/>
            <person name="Henrissat B."/>
            <person name="Lindahl B."/>
            <person name="Martin F."/>
        </authorList>
    </citation>
    <scope>NUCLEOTIDE SEQUENCE</scope>
    <source>
        <strain evidence="1">JB14</strain>
    </source>
</reference>
<dbReference type="OrthoDB" id="3249923at2759"/>
<dbReference type="Proteomes" id="UP000799118">
    <property type="component" value="Unassembled WGS sequence"/>
</dbReference>
<sequence>MHALWGRWITLNRREFIQDYFAGVIQFIDKYWLMIHRAAGWDALRYWLLLLMVNKYLDVQEVAKLLTHYEAKTGMKYWASE</sequence>